<proteinExistence type="inferred from homology"/>
<evidence type="ECO:0000256" key="5">
    <source>
        <dbReference type="ARBA" id="ARBA00023004"/>
    </source>
</evidence>
<dbReference type="EMBL" id="LT934123">
    <property type="protein sequence ID" value="VAI71078.1"/>
    <property type="molecule type" value="Genomic_DNA"/>
</dbReference>
<dbReference type="OMA" id="YLHTPTT"/>
<evidence type="ECO:0000256" key="1">
    <source>
        <dbReference type="ARBA" id="ARBA00001962"/>
    </source>
</evidence>
<dbReference type="InterPro" id="IPR005123">
    <property type="entry name" value="Oxoglu/Fe-dep_dioxygenase_dom"/>
</dbReference>
<dbReference type="Pfam" id="PF03171">
    <property type="entry name" value="2OG-FeII_Oxy"/>
    <property type="match status" value="1"/>
</dbReference>
<evidence type="ECO:0000256" key="3">
    <source>
        <dbReference type="ARBA" id="ARBA00022723"/>
    </source>
</evidence>
<evidence type="ECO:0000256" key="2">
    <source>
        <dbReference type="ARBA" id="ARBA00008056"/>
    </source>
</evidence>
<protein>
    <recommendedName>
        <fullName evidence="8">Fe2OG dioxygenase domain-containing protein</fullName>
    </recommendedName>
</protein>
<keyword evidence="10" id="KW-1185">Reference proteome</keyword>
<organism evidence="9 10">
    <name type="scientific">Triticum turgidum subsp. durum</name>
    <name type="common">Durum wheat</name>
    <name type="synonym">Triticum durum</name>
    <dbReference type="NCBI Taxonomy" id="4567"/>
    <lineage>
        <taxon>Eukaryota</taxon>
        <taxon>Viridiplantae</taxon>
        <taxon>Streptophyta</taxon>
        <taxon>Embryophyta</taxon>
        <taxon>Tracheophyta</taxon>
        <taxon>Spermatophyta</taxon>
        <taxon>Magnoliopsida</taxon>
        <taxon>Liliopsida</taxon>
        <taxon>Poales</taxon>
        <taxon>Poaceae</taxon>
        <taxon>BOP clade</taxon>
        <taxon>Pooideae</taxon>
        <taxon>Triticodae</taxon>
        <taxon>Triticeae</taxon>
        <taxon>Triticinae</taxon>
        <taxon>Triticum</taxon>
    </lineage>
</organism>
<sequence length="463" mass="53072">MADESWRLPSSVQQLAASTQEPPRQYLLREQEPLGGNLAGTEMPEPIPTIDLGLLSASNDAEEAAKLRSALQTWGFFKVSNHGMETSLMDSVMTTSRDFFRLPLEEKRKYSNIIDGKHFQMEGYGTDQVKTQDQRLDWSDRLHLKVEPEDERNLALWPIHPKSFRDDLHEYTLRSKRIKDDVLRAMAKLLELDEDCLVNQFSDRALTFARFNYYPPCPRPDLVLGIKPHSDVYALTVLLMDKDVAGLQFLRDGTWYNVPAVSNYTLLINVGVTMEVAISEPQVNFSHIRVDTDKCMYSSFSPAQIMTNGILKGPVHRVVTNSEKERISVAVFYGLDPEREIGPIAQMLTEDRPARYRKMKVKDFLAAHFEHFSRGERVVDSLRIRSRKKVSLVNFNQDFQEKVMMHVESSRDAHSRLLDENVESCLELSHVDFDFITRVLLGGLQEEKALLKQAFLWSTCVGQ</sequence>
<keyword evidence="4 6" id="KW-0560">Oxidoreductase</keyword>
<keyword evidence="3 6" id="KW-0479">Metal-binding</keyword>
<dbReference type="PROSITE" id="PS51471">
    <property type="entry name" value="FE2OG_OXY"/>
    <property type="match status" value="1"/>
</dbReference>
<evidence type="ECO:0000259" key="8">
    <source>
        <dbReference type="PROSITE" id="PS51471"/>
    </source>
</evidence>
<dbReference type="PANTHER" id="PTHR47991">
    <property type="entry name" value="OXOGLUTARATE/IRON-DEPENDENT DIOXYGENASE"/>
    <property type="match status" value="1"/>
</dbReference>
<evidence type="ECO:0000256" key="6">
    <source>
        <dbReference type="RuleBase" id="RU003682"/>
    </source>
</evidence>
<accession>A0A9R0Z664</accession>
<feature type="region of interest" description="Disordered" evidence="7">
    <location>
        <begin position="1"/>
        <end position="24"/>
    </location>
</feature>
<gene>
    <name evidence="9" type="ORF">TRITD_7Av1G042080</name>
</gene>
<dbReference type="SUPFAM" id="SSF51197">
    <property type="entry name" value="Clavaminate synthase-like"/>
    <property type="match status" value="2"/>
</dbReference>
<dbReference type="FunFam" id="2.60.120.330:FF:000079">
    <property type="entry name" value="Protein SRG1"/>
    <property type="match status" value="1"/>
</dbReference>
<dbReference type="Pfam" id="PF14226">
    <property type="entry name" value="DIOX_N"/>
    <property type="match status" value="1"/>
</dbReference>
<dbReference type="GO" id="GO:0016491">
    <property type="term" value="F:oxidoreductase activity"/>
    <property type="evidence" value="ECO:0007669"/>
    <property type="project" value="UniProtKB-KW"/>
</dbReference>
<dbReference type="InterPro" id="IPR050295">
    <property type="entry name" value="Plant_2OG-oxidoreductases"/>
</dbReference>
<feature type="compositionally biased region" description="Polar residues" evidence="7">
    <location>
        <begin position="8"/>
        <end position="22"/>
    </location>
</feature>
<dbReference type="AlphaFoldDB" id="A0A9R0Z664"/>
<dbReference type="Gramene" id="TRITD7Av1G042080.4">
    <property type="protein sequence ID" value="TRITD7Av1G042080.4"/>
    <property type="gene ID" value="TRITD7Av1G042080"/>
</dbReference>
<dbReference type="InterPro" id="IPR027443">
    <property type="entry name" value="IPNS-like_sf"/>
</dbReference>
<comment type="similarity">
    <text evidence="2 6">Belongs to the iron/ascorbate-dependent oxidoreductase family.</text>
</comment>
<dbReference type="Proteomes" id="UP000324705">
    <property type="component" value="Chromosome 7A"/>
</dbReference>
<evidence type="ECO:0000256" key="4">
    <source>
        <dbReference type="ARBA" id="ARBA00023002"/>
    </source>
</evidence>
<dbReference type="GO" id="GO:0046872">
    <property type="term" value="F:metal ion binding"/>
    <property type="evidence" value="ECO:0007669"/>
    <property type="project" value="UniProtKB-KW"/>
</dbReference>
<name>A0A9R0Z664_TRITD</name>
<comment type="cofactor">
    <cofactor evidence="1">
        <name>Fe cation</name>
        <dbReference type="ChEBI" id="CHEBI:24875"/>
    </cofactor>
</comment>
<dbReference type="InterPro" id="IPR044861">
    <property type="entry name" value="IPNS-like_FE2OG_OXY"/>
</dbReference>
<dbReference type="Gene3D" id="2.60.120.330">
    <property type="entry name" value="B-lactam Antibiotic, Isopenicillin N Synthase, Chain"/>
    <property type="match status" value="1"/>
</dbReference>
<keyword evidence="5 6" id="KW-0408">Iron</keyword>
<evidence type="ECO:0000256" key="7">
    <source>
        <dbReference type="SAM" id="MobiDB-lite"/>
    </source>
</evidence>
<dbReference type="InterPro" id="IPR026992">
    <property type="entry name" value="DIOX_N"/>
</dbReference>
<evidence type="ECO:0000313" key="10">
    <source>
        <dbReference type="Proteomes" id="UP000324705"/>
    </source>
</evidence>
<reference evidence="9 10" key="1">
    <citation type="submission" date="2017-09" db="EMBL/GenBank/DDBJ databases">
        <authorList>
            <consortium name="International Durum Wheat Genome Sequencing Consortium (IDWGSC)"/>
            <person name="Milanesi L."/>
        </authorList>
    </citation>
    <scope>NUCLEOTIDE SEQUENCE [LARGE SCALE GENOMIC DNA]</scope>
    <source>
        <strain evidence="10">cv. Svevo</strain>
    </source>
</reference>
<feature type="domain" description="Fe2OG dioxygenase" evidence="8">
    <location>
        <begin position="201"/>
        <end position="335"/>
    </location>
</feature>
<evidence type="ECO:0000313" key="9">
    <source>
        <dbReference type="EMBL" id="VAI71078.1"/>
    </source>
</evidence>